<dbReference type="PANTHER" id="PTHR43592:SF15">
    <property type="entry name" value="CAAX AMINO TERMINAL PROTEASE FAMILY PROTEIN"/>
    <property type="match status" value="1"/>
</dbReference>
<keyword evidence="1" id="KW-1133">Transmembrane helix</keyword>
<dbReference type="AlphaFoldDB" id="A0A2N4SY84"/>
<dbReference type="Pfam" id="PF02517">
    <property type="entry name" value="Rce1-like"/>
    <property type="match status" value="1"/>
</dbReference>
<gene>
    <name evidence="3" type="ORF">AUQ48_16460</name>
</gene>
<name>A0A2N4SY84_9MICC</name>
<feature type="transmembrane region" description="Helical" evidence="1">
    <location>
        <begin position="148"/>
        <end position="167"/>
    </location>
</feature>
<accession>A0A2N4SY84</accession>
<sequence>MLLTVFSLAAGLVPLRGEDYVLGKFVLLMLIPGVLLLLVRDAVKITTRTGLWRWWAPLVVITVWCYLSQVAPWNPRYDPGDVDPVYLLTAAVATAITAGVGEELFFRRWLQTRLEVTLGAWAGIGVTSVLFGLMHLGSHGTGEVLVDIARVIAIQGSFGWFLGVLWWRYRSLTLIITVHLISNGWGVITHFMTQS</sequence>
<feature type="transmembrane region" description="Helical" evidence="1">
    <location>
        <begin position="174"/>
        <end position="192"/>
    </location>
</feature>
<comment type="caution">
    <text evidence="3">The sequence shown here is derived from an EMBL/GenBank/DDBJ whole genome shotgun (WGS) entry which is preliminary data.</text>
</comment>
<dbReference type="EMBL" id="LOMZ01000002">
    <property type="protein sequence ID" value="PLC10935.1"/>
    <property type="molecule type" value="Genomic_DNA"/>
</dbReference>
<keyword evidence="1" id="KW-0472">Membrane</keyword>
<organism evidence="3 4">
    <name type="scientific">Kocuria flava</name>
    <dbReference type="NCBI Taxonomy" id="446860"/>
    <lineage>
        <taxon>Bacteria</taxon>
        <taxon>Bacillati</taxon>
        <taxon>Actinomycetota</taxon>
        <taxon>Actinomycetes</taxon>
        <taxon>Micrococcales</taxon>
        <taxon>Micrococcaceae</taxon>
        <taxon>Kocuria</taxon>
    </lineage>
</organism>
<feature type="transmembrane region" description="Helical" evidence="1">
    <location>
        <begin position="118"/>
        <end position="136"/>
    </location>
</feature>
<feature type="transmembrane region" description="Helical" evidence="1">
    <location>
        <begin position="27"/>
        <end position="43"/>
    </location>
</feature>
<dbReference type="PANTHER" id="PTHR43592">
    <property type="entry name" value="CAAX AMINO TERMINAL PROTEASE"/>
    <property type="match status" value="1"/>
</dbReference>
<proteinExistence type="predicted"/>
<reference evidence="3 4" key="1">
    <citation type="submission" date="2015-12" db="EMBL/GenBank/DDBJ databases">
        <authorList>
            <person name="Shamseldin A."/>
            <person name="Moawad H."/>
            <person name="Abd El-Rahim W.M."/>
            <person name="Sadowsky M.J."/>
        </authorList>
    </citation>
    <scope>NUCLEOTIDE SEQUENCE [LARGE SCALE GENOMIC DNA]</scope>
    <source>
        <strain evidence="3 4">S43</strain>
    </source>
</reference>
<evidence type="ECO:0000313" key="4">
    <source>
        <dbReference type="Proteomes" id="UP000234632"/>
    </source>
</evidence>
<evidence type="ECO:0000313" key="3">
    <source>
        <dbReference type="EMBL" id="PLC10935.1"/>
    </source>
</evidence>
<protein>
    <recommendedName>
        <fullName evidence="2">CAAX prenyl protease 2/Lysostaphin resistance protein A-like domain-containing protein</fullName>
    </recommendedName>
</protein>
<dbReference type="GO" id="GO:0080120">
    <property type="term" value="P:CAAX-box protein maturation"/>
    <property type="evidence" value="ECO:0007669"/>
    <property type="project" value="UniProtKB-ARBA"/>
</dbReference>
<feature type="transmembrane region" description="Helical" evidence="1">
    <location>
        <begin position="55"/>
        <end position="73"/>
    </location>
</feature>
<dbReference type="InterPro" id="IPR003675">
    <property type="entry name" value="Rce1/LyrA-like_dom"/>
</dbReference>
<evidence type="ECO:0000256" key="1">
    <source>
        <dbReference type="SAM" id="Phobius"/>
    </source>
</evidence>
<evidence type="ECO:0000259" key="2">
    <source>
        <dbReference type="Pfam" id="PF02517"/>
    </source>
</evidence>
<dbReference type="Proteomes" id="UP000234632">
    <property type="component" value="Unassembled WGS sequence"/>
</dbReference>
<dbReference type="GO" id="GO:0004175">
    <property type="term" value="F:endopeptidase activity"/>
    <property type="evidence" value="ECO:0007669"/>
    <property type="project" value="UniProtKB-ARBA"/>
</dbReference>
<keyword evidence="1" id="KW-0812">Transmembrane</keyword>
<feature type="transmembrane region" description="Helical" evidence="1">
    <location>
        <begin position="85"/>
        <end position="106"/>
    </location>
</feature>
<feature type="domain" description="CAAX prenyl protease 2/Lysostaphin resistance protein A-like" evidence="2">
    <location>
        <begin position="87"/>
        <end position="184"/>
    </location>
</feature>